<dbReference type="PROSITE" id="PS51160">
    <property type="entry name" value="ACYLPHOSPHATASE_3"/>
    <property type="match status" value="1"/>
</dbReference>
<proteinExistence type="predicted"/>
<dbReference type="AlphaFoldDB" id="A0A0F9BGH9"/>
<dbReference type="GO" id="GO:0003998">
    <property type="term" value="F:acylphosphatase activity"/>
    <property type="evidence" value="ECO:0007669"/>
    <property type="project" value="InterPro"/>
</dbReference>
<dbReference type="PANTHER" id="PTHR47268:SF4">
    <property type="entry name" value="ACYLPHOSPHATASE"/>
    <property type="match status" value="1"/>
</dbReference>
<protein>
    <recommendedName>
        <fullName evidence="1">Acylphosphatase-like domain-containing protein</fullName>
    </recommendedName>
</protein>
<dbReference type="PANTHER" id="PTHR47268">
    <property type="entry name" value="ACYLPHOSPHATASE"/>
    <property type="match status" value="1"/>
</dbReference>
<dbReference type="InterPro" id="IPR017968">
    <property type="entry name" value="Acylphosphatase_CS"/>
</dbReference>
<dbReference type="EMBL" id="LAZR01049407">
    <property type="protein sequence ID" value="KKK89719.1"/>
    <property type="molecule type" value="Genomic_DNA"/>
</dbReference>
<accession>A0A0F9BGH9</accession>
<feature type="domain" description="Acylphosphatase-like" evidence="1">
    <location>
        <begin position="7"/>
        <end position="89"/>
    </location>
</feature>
<dbReference type="PROSITE" id="PS00151">
    <property type="entry name" value="ACYLPHOSPHATASE_2"/>
    <property type="match status" value="1"/>
</dbReference>
<comment type="caution">
    <text evidence="2">The sequence shown here is derived from an EMBL/GenBank/DDBJ whole genome shotgun (WGS) entry which is preliminary data.</text>
</comment>
<feature type="non-terminal residue" evidence="2">
    <location>
        <position position="89"/>
    </location>
</feature>
<dbReference type="InterPro" id="IPR036046">
    <property type="entry name" value="Acylphosphatase-like_dom_sf"/>
</dbReference>
<evidence type="ECO:0000259" key="1">
    <source>
        <dbReference type="PROSITE" id="PS51160"/>
    </source>
</evidence>
<dbReference type="SUPFAM" id="SSF54975">
    <property type="entry name" value="Acylphosphatase/BLUF domain-like"/>
    <property type="match status" value="1"/>
</dbReference>
<dbReference type="Pfam" id="PF00708">
    <property type="entry name" value="Acylphosphatase"/>
    <property type="match status" value="1"/>
</dbReference>
<evidence type="ECO:0000313" key="2">
    <source>
        <dbReference type="EMBL" id="KKK89719.1"/>
    </source>
</evidence>
<organism evidence="2">
    <name type="scientific">marine sediment metagenome</name>
    <dbReference type="NCBI Taxonomy" id="412755"/>
    <lineage>
        <taxon>unclassified sequences</taxon>
        <taxon>metagenomes</taxon>
        <taxon>ecological metagenomes</taxon>
    </lineage>
</organism>
<gene>
    <name evidence="2" type="ORF">LCGC14_2730290</name>
</gene>
<sequence>MRSSKIRVHAVYRGRIQGVGFRFTAQRYANEIGVTGYVKNLWSGQVEIVAEGEREKVETFLEKIKNGLLSRYIDDVETHYSEYTGAFRD</sequence>
<dbReference type="InterPro" id="IPR001792">
    <property type="entry name" value="Acylphosphatase-like_dom"/>
</dbReference>
<dbReference type="Gene3D" id="3.30.70.100">
    <property type="match status" value="1"/>
</dbReference>
<reference evidence="2" key="1">
    <citation type="journal article" date="2015" name="Nature">
        <title>Complex archaea that bridge the gap between prokaryotes and eukaryotes.</title>
        <authorList>
            <person name="Spang A."/>
            <person name="Saw J.H."/>
            <person name="Jorgensen S.L."/>
            <person name="Zaremba-Niedzwiedzka K."/>
            <person name="Martijn J."/>
            <person name="Lind A.E."/>
            <person name="van Eijk R."/>
            <person name="Schleper C."/>
            <person name="Guy L."/>
            <person name="Ettema T.J."/>
        </authorList>
    </citation>
    <scope>NUCLEOTIDE SEQUENCE</scope>
</reference>
<name>A0A0F9BGH9_9ZZZZ</name>
<dbReference type="InterPro" id="IPR020456">
    <property type="entry name" value="Acylphosphatase"/>
</dbReference>